<dbReference type="Pfam" id="PF02566">
    <property type="entry name" value="OsmC"/>
    <property type="match status" value="1"/>
</dbReference>
<evidence type="ECO:0000313" key="1">
    <source>
        <dbReference type="EMBL" id="SEE07294.1"/>
    </source>
</evidence>
<dbReference type="InterPro" id="IPR015946">
    <property type="entry name" value="KH_dom-like_a/b"/>
</dbReference>
<protein>
    <submittedName>
        <fullName evidence="1">Putative redox protein</fullName>
    </submittedName>
</protein>
<dbReference type="Gene3D" id="3.30.300.20">
    <property type="match status" value="1"/>
</dbReference>
<evidence type="ECO:0000313" key="2">
    <source>
        <dbReference type="Proteomes" id="UP000242849"/>
    </source>
</evidence>
<dbReference type="RefSeq" id="WP_090386189.1">
    <property type="nucleotide sequence ID" value="NZ_FNSC01000001.1"/>
</dbReference>
<dbReference type="EMBL" id="FNSC01000001">
    <property type="protein sequence ID" value="SEE07294.1"/>
    <property type="molecule type" value="Genomic_DNA"/>
</dbReference>
<reference evidence="2" key="1">
    <citation type="submission" date="2016-10" db="EMBL/GenBank/DDBJ databases">
        <authorList>
            <person name="Varghese N."/>
            <person name="Submissions S."/>
        </authorList>
    </citation>
    <scope>NUCLEOTIDE SEQUENCE [LARGE SCALE GENOMIC DNA]</scope>
    <source>
        <strain evidence="2">DSM 12111</strain>
    </source>
</reference>
<organism evidence="1 2">
    <name type="scientific">Pseudomonas anguilliseptica</name>
    <dbReference type="NCBI Taxonomy" id="53406"/>
    <lineage>
        <taxon>Bacteria</taxon>
        <taxon>Pseudomonadati</taxon>
        <taxon>Pseudomonadota</taxon>
        <taxon>Gammaproteobacteria</taxon>
        <taxon>Pseudomonadales</taxon>
        <taxon>Pseudomonadaceae</taxon>
        <taxon>Pseudomonas</taxon>
    </lineage>
</organism>
<proteinExistence type="predicted"/>
<sequence>MISISNEKGLLQRISIGPHTLHSDVSVELGGEGSAPEPHDLFDAALGACKALTLALYAKQRGLPLEGPDVKLNRDDSQERQGIYRLDVELTLHGALDDAQRQQLLRVADKCPIHKLLTSSTVEVSTQLSKGV</sequence>
<name>A0A1H5FVV6_PSEAG</name>
<dbReference type="Proteomes" id="UP000242849">
    <property type="component" value="Unassembled WGS sequence"/>
</dbReference>
<dbReference type="PANTHER" id="PTHR39624">
    <property type="entry name" value="PROTEIN INVOLVED IN RIMO-MEDIATED BETA-METHYLTHIOLATION OF RIBOSOMAL PROTEIN S12 YCAO"/>
    <property type="match status" value="1"/>
</dbReference>
<accession>A0A1H5FVV6</accession>
<dbReference type="PANTHER" id="PTHR39624:SF2">
    <property type="entry name" value="OSMC-LIKE PROTEIN"/>
    <property type="match status" value="1"/>
</dbReference>
<dbReference type="InterPro" id="IPR036102">
    <property type="entry name" value="OsmC/Ohrsf"/>
</dbReference>
<keyword evidence="2" id="KW-1185">Reference proteome</keyword>
<dbReference type="STRING" id="53406.SAMN05421553_3973"/>
<dbReference type="OrthoDB" id="9789573at2"/>
<dbReference type="AlphaFoldDB" id="A0A1H5FVV6"/>
<gene>
    <name evidence="1" type="ORF">SAMN05421553_3973</name>
</gene>
<dbReference type="SUPFAM" id="SSF82784">
    <property type="entry name" value="OsmC-like"/>
    <property type="match status" value="1"/>
</dbReference>
<dbReference type="InterPro" id="IPR003718">
    <property type="entry name" value="OsmC/Ohr_fam"/>
</dbReference>